<accession>A0ABV6D8Z2</accession>
<reference evidence="2 3" key="1">
    <citation type="submission" date="2024-09" db="EMBL/GenBank/DDBJ databases">
        <authorList>
            <person name="Sun Q."/>
            <person name="Mori K."/>
        </authorList>
    </citation>
    <scope>NUCLEOTIDE SEQUENCE [LARGE SCALE GENOMIC DNA]</scope>
    <source>
        <strain evidence="2 3">CCM 8543</strain>
    </source>
</reference>
<feature type="region of interest" description="Disordered" evidence="1">
    <location>
        <begin position="87"/>
        <end position="127"/>
    </location>
</feature>
<proteinExistence type="predicted"/>
<sequence>MTAFREEASAFRRAKERQVREARQMAAFFLVSGIDLEAALKTTGEERRAILMRLARLIERERLKGMRRHWSYDLNRHIALSQAYDRLKGEAAPKVRKQRPARRRSMPTGARKRRRLQAPPDHKAHPR</sequence>
<gene>
    <name evidence="2" type="ORF">ACFFJ2_11925</name>
</gene>
<evidence type="ECO:0000313" key="2">
    <source>
        <dbReference type="EMBL" id="MFC0209105.1"/>
    </source>
</evidence>
<dbReference type="Proteomes" id="UP001589755">
    <property type="component" value="Unassembled WGS sequence"/>
</dbReference>
<keyword evidence="3" id="KW-1185">Reference proteome</keyword>
<comment type="caution">
    <text evidence="2">The sequence shown here is derived from an EMBL/GenBank/DDBJ whole genome shotgun (WGS) entry which is preliminary data.</text>
</comment>
<organism evidence="2 3">
    <name type="scientific">Chelativorans intermedius</name>
    <dbReference type="NCBI Taxonomy" id="515947"/>
    <lineage>
        <taxon>Bacteria</taxon>
        <taxon>Pseudomonadati</taxon>
        <taxon>Pseudomonadota</taxon>
        <taxon>Alphaproteobacteria</taxon>
        <taxon>Hyphomicrobiales</taxon>
        <taxon>Phyllobacteriaceae</taxon>
        <taxon>Chelativorans</taxon>
    </lineage>
</organism>
<feature type="compositionally biased region" description="Basic residues" evidence="1">
    <location>
        <begin position="94"/>
        <end position="116"/>
    </location>
</feature>
<protein>
    <submittedName>
        <fullName evidence="2">Cytoplasmic protein</fullName>
    </submittedName>
</protein>
<evidence type="ECO:0000256" key="1">
    <source>
        <dbReference type="SAM" id="MobiDB-lite"/>
    </source>
</evidence>
<dbReference type="EMBL" id="JBHLXD010000018">
    <property type="protein sequence ID" value="MFC0209105.1"/>
    <property type="molecule type" value="Genomic_DNA"/>
</dbReference>
<evidence type="ECO:0000313" key="3">
    <source>
        <dbReference type="Proteomes" id="UP001589755"/>
    </source>
</evidence>
<dbReference type="RefSeq" id="WP_378074663.1">
    <property type="nucleotide sequence ID" value="NZ_JAODNW010000010.1"/>
</dbReference>
<name>A0ABV6D8Z2_9HYPH</name>